<dbReference type="GO" id="GO:0016324">
    <property type="term" value="C:apical plasma membrane"/>
    <property type="evidence" value="ECO:0007669"/>
    <property type="project" value="UniProtKB-SubCell"/>
</dbReference>
<dbReference type="Ensembl" id="ENSEAST00005064390.1">
    <property type="protein sequence ID" value="ENSEASP00005038248.1"/>
    <property type="gene ID" value="ENSEASG00005002921.2"/>
</dbReference>
<dbReference type="InterPro" id="IPR024886">
    <property type="entry name" value="BST2"/>
</dbReference>
<keyword evidence="14" id="KW-0391">Immunity</keyword>
<evidence type="ECO:0000256" key="11">
    <source>
        <dbReference type="ARBA" id="ARBA00022622"/>
    </source>
</evidence>
<dbReference type="AlphaFoldDB" id="A0A9L0IME7"/>
<dbReference type="GO" id="GO:0005794">
    <property type="term" value="C:Golgi apparatus"/>
    <property type="evidence" value="ECO:0007669"/>
    <property type="project" value="UniProtKB-SubCell"/>
</dbReference>
<evidence type="ECO:0000256" key="10">
    <source>
        <dbReference type="ARBA" id="ARBA00022588"/>
    </source>
</evidence>
<evidence type="ECO:0000256" key="2">
    <source>
        <dbReference type="ARBA" id="ARBA00004221"/>
    </source>
</evidence>
<evidence type="ECO:0000256" key="8">
    <source>
        <dbReference type="ARBA" id="ARBA00022475"/>
    </source>
</evidence>
<name>A0A9L0IME7_EQUAS</name>
<evidence type="ECO:0000256" key="1">
    <source>
        <dbReference type="ARBA" id="ARBA00004193"/>
    </source>
</evidence>
<dbReference type="PANTHER" id="PTHR15190:SF1">
    <property type="entry name" value="BONE MARROW STROMAL ANTIGEN 2"/>
    <property type="match status" value="1"/>
</dbReference>
<gene>
    <name evidence="27" type="primary">BST2</name>
</gene>
<keyword evidence="8" id="KW-1003">Cell membrane</keyword>
<evidence type="ECO:0000256" key="9">
    <source>
        <dbReference type="ARBA" id="ARBA00022490"/>
    </source>
</evidence>
<dbReference type="GO" id="GO:0009986">
    <property type="term" value="C:cell surface"/>
    <property type="evidence" value="ECO:0007669"/>
    <property type="project" value="TreeGrafter"/>
</dbReference>
<keyword evidence="20" id="KW-1015">Disulfide bond</keyword>
<evidence type="ECO:0000256" key="17">
    <source>
        <dbReference type="ARBA" id="ARBA00023034"/>
    </source>
</evidence>
<evidence type="ECO:0000256" key="6">
    <source>
        <dbReference type="ARBA" id="ARBA00004601"/>
    </source>
</evidence>
<evidence type="ECO:0000256" key="19">
    <source>
        <dbReference type="ARBA" id="ARBA00023136"/>
    </source>
</evidence>
<keyword evidence="12 26" id="KW-0812">Transmembrane</keyword>
<evidence type="ECO:0000256" key="12">
    <source>
        <dbReference type="ARBA" id="ARBA00022692"/>
    </source>
</evidence>
<keyword evidence="15" id="KW-0735">Signal-anchor</keyword>
<evidence type="ECO:0000256" key="25">
    <source>
        <dbReference type="SAM" id="Coils"/>
    </source>
</evidence>
<keyword evidence="19 26" id="KW-0472">Membrane</keyword>
<keyword evidence="16 26" id="KW-1133">Transmembrane helix</keyword>
<keyword evidence="17" id="KW-0333">Golgi apparatus</keyword>
<keyword evidence="11" id="KW-0336">GPI-anchor</keyword>
<evidence type="ECO:0000256" key="21">
    <source>
        <dbReference type="ARBA" id="ARBA00023180"/>
    </source>
</evidence>
<evidence type="ECO:0000256" key="24">
    <source>
        <dbReference type="ARBA" id="ARBA00073332"/>
    </source>
</evidence>
<reference evidence="27" key="2">
    <citation type="submission" date="2025-08" db="UniProtKB">
        <authorList>
            <consortium name="Ensembl"/>
        </authorList>
    </citation>
    <scope>IDENTIFICATION</scope>
</reference>
<evidence type="ECO:0000256" key="22">
    <source>
        <dbReference type="ARBA" id="ARBA00023288"/>
    </source>
</evidence>
<proteinExistence type="predicted"/>
<evidence type="ECO:0000256" key="14">
    <source>
        <dbReference type="ARBA" id="ARBA00022859"/>
    </source>
</evidence>
<dbReference type="PANTHER" id="PTHR15190">
    <property type="entry name" value="BONE MARROW STROMAL ANTIGEN 2"/>
    <property type="match status" value="1"/>
</dbReference>
<keyword evidence="13" id="KW-0967">Endosome</keyword>
<keyword evidence="22" id="KW-0449">Lipoprotein</keyword>
<evidence type="ECO:0000256" key="5">
    <source>
        <dbReference type="ARBA" id="ARBA00004589"/>
    </source>
</evidence>
<comment type="subcellular location">
    <subcellularLocation>
        <location evidence="2">Apical cell membrane</location>
    </subcellularLocation>
    <subcellularLocation>
        <location evidence="1">Cell membrane</location>
        <topology evidence="1">Lipid-anchor</topology>
    </subcellularLocation>
    <subcellularLocation>
        <location evidence="3">Cell membrane</location>
        <topology evidence="3">Single-pass type II membrane protein</topology>
    </subcellularLocation>
    <subcellularLocation>
        <location evidence="4">Cytoplasm</location>
    </subcellularLocation>
    <subcellularLocation>
        <location evidence="6">Golgi apparatus</location>
        <location evidence="6">trans-Golgi network</location>
    </subcellularLocation>
    <subcellularLocation>
        <location evidence="7">Late endosome</location>
    </subcellularLocation>
    <subcellularLocation>
        <location evidence="5">Membrane</location>
        <topology evidence="5">Lipid-anchor</topology>
        <topology evidence="5">GPI-anchor</topology>
    </subcellularLocation>
</comment>
<keyword evidence="10" id="KW-0399">Innate immunity</keyword>
<dbReference type="Proteomes" id="UP000694387">
    <property type="component" value="Chromosome 1"/>
</dbReference>
<evidence type="ECO:0000256" key="4">
    <source>
        <dbReference type="ARBA" id="ARBA00004496"/>
    </source>
</evidence>
<dbReference type="Gene3D" id="1.20.5.1700">
    <property type="match status" value="1"/>
</dbReference>
<keyword evidence="28" id="KW-1185">Reference proteome</keyword>
<dbReference type="GO" id="GO:0051607">
    <property type="term" value="P:defense response to virus"/>
    <property type="evidence" value="ECO:0007669"/>
    <property type="project" value="InterPro"/>
</dbReference>
<reference evidence="27" key="3">
    <citation type="submission" date="2025-09" db="UniProtKB">
        <authorList>
            <consortium name="Ensembl"/>
        </authorList>
    </citation>
    <scope>IDENTIFICATION</scope>
</reference>
<evidence type="ECO:0000256" key="23">
    <source>
        <dbReference type="ARBA" id="ARBA00066143"/>
    </source>
</evidence>
<protein>
    <recommendedName>
        <fullName evidence="24">Bone marrow stromal antigen 2</fullName>
    </recommendedName>
</protein>
<evidence type="ECO:0000256" key="7">
    <source>
        <dbReference type="ARBA" id="ARBA00004603"/>
    </source>
</evidence>
<feature type="coiled-coil region" evidence="25">
    <location>
        <begin position="125"/>
        <end position="166"/>
    </location>
</feature>
<dbReference type="Pfam" id="PF16716">
    <property type="entry name" value="BST2"/>
    <property type="match status" value="1"/>
</dbReference>
<evidence type="ECO:0000256" key="16">
    <source>
        <dbReference type="ARBA" id="ARBA00022989"/>
    </source>
</evidence>
<reference evidence="27 28" key="1">
    <citation type="journal article" date="2020" name="Nat. Commun.">
        <title>Donkey genomes provide new insights into domestication and selection for coat color.</title>
        <authorList>
            <person name="Wang"/>
            <person name="C."/>
            <person name="Li"/>
            <person name="H."/>
            <person name="Guo"/>
            <person name="Y."/>
            <person name="Huang"/>
            <person name="J."/>
            <person name="Sun"/>
            <person name="Y."/>
            <person name="Min"/>
            <person name="J."/>
            <person name="Wang"/>
            <person name="J."/>
            <person name="Fang"/>
            <person name="X."/>
            <person name="Zhao"/>
            <person name="Z."/>
            <person name="Wang"/>
            <person name="S."/>
            <person name="Zhang"/>
            <person name="Y."/>
            <person name="Liu"/>
            <person name="Q."/>
            <person name="Jiang"/>
            <person name="Q."/>
            <person name="Wang"/>
            <person name="X."/>
            <person name="Guo"/>
            <person name="Y."/>
            <person name="Yang"/>
            <person name="C."/>
            <person name="Wang"/>
            <person name="Y."/>
            <person name="Tian"/>
            <person name="F."/>
            <person name="Zhuang"/>
            <person name="G."/>
            <person name="Fan"/>
            <person name="Y."/>
            <person name="Gao"/>
            <person name="Q."/>
            <person name="Li"/>
            <person name="Y."/>
            <person name="Ju"/>
            <person name="Z."/>
            <person name="Li"/>
            <person name="J."/>
            <person name="Li"/>
            <person name="R."/>
            <person name="Hou"/>
            <person name="M."/>
            <person name="Yang"/>
            <person name="G."/>
            <person name="Liu"/>
            <person name="G."/>
            <person name="Liu"/>
            <person name="W."/>
            <person name="Guo"/>
            <person name="J."/>
            <person name="Pan"/>
            <person name="S."/>
            <person name="Fan"/>
            <person name="G."/>
            <person name="Zhang"/>
            <person name="W."/>
            <person name="Zhang"/>
            <person name="R."/>
            <person name="Yu"/>
            <person name="J."/>
            <person name="Zhang"/>
            <person name="X."/>
            <person name="Yin"/>
            <person name="Q."/>
            <person name="Ji"/>
            <person name="C."/>
            <person name="Jin"/>
            <person name="Y."/>
            <person name="Yue"/>
            <person name="G."/>
            <person name="Liu"/>
            <person name="M."/>
            <person name="Xu"/>
            <person name="J."/>
            <person name="Liu"/>
            <person name="S."/>
            <person name="Jordana"/>
            <person name="J."/>
            <person name="Noce"/>
            <person name="A."/>
            <person name="Amills"/>
            <person name="M."/>
            <person name="Wu"/>
            <person name="D.D."/>
            <person name="Li"/>
            <person name="S."/>
            <person name="Zhou"/>
            <person name="X. and Zhong"/>
            <person name="J."/>
        </authorList>
    </citation>
    <scope>NUCLEOTIDE SEQUENCE [LARGE SCALE GENOMIC DNA]</scope>
</reference>
<evidence type="ECO:0000313" key="28">
    <source>
        <dbReference type="Proteomes" id="UP000694387"/>
    </source>
</evidence>
<dbReference type="GeneTree" id="ENSGT00390000013782"/>
<dbReference type="FunFam" id="1.20.5.1700:FF:000006">
    <property type="entry name" value="Bone marrow stromal antigen 2"/>
    <property type="match status" value="1"/>
</dbReference>
<dbReference type="GO" id="GO:0098552">
    <property type="term" value="C:side of membrane"/>
    <property type="evidence" value="ECO:0007669"/>
    <property type="project" value="UniProtKB-KW"/>
</dbReference>
<feature type="transmembrane region" description="Helical" evidence="26">
    <location>
        <begin position="46"/>
        <end position="69"/>
    </location>
</feature>
<evidence type="ECO:0000256" key="3">
    <source>
        <dbReference type="ARBA" id="ARBA00004401"/>
    </source>
</evidence>
<evidence type="ECO:0000256" key="18">
    <source>
        <dbReference type="ARBA" id="ARBA00023054"/>
    </source>
</evidence>
<evidence type="ECO:0000256" key="26">
    <source>
        <dbReference type="SAM" id="Phobius"/>
    </source>
</evidence>
<evidence type="ECO:0000256" key="15">
    <source>
        <dbReference type="ARBA" id="ARBA00022968"/>
    </source>
</evidence>
<dbReference type="GO" id="GO:0005770">
    <property type="term" value="C:late endosome"/>
    <property type="evidence" value="ECO:0007669"/>
    <property type="project" value="UniProtKB-SubCell"/>
</dbReference>
<keyword evidence="21" id="KW-0325">Glycoprotein</keyword>
<comment type="subunit">
    <text evidence="23">Parallel homodimer; disulfide-linked. May form homotetramers under reducing conditions. Isoform 1 and isoform 2 form homodimers and also heterodimers with each other. Dimerization is essential for its antiviral activity. Interacts (via cytoplasmic domain) with ARHGAP44. Interacts with MMP14 (via C-terminal cytoplasmic tail). Interacts with LILRA4/ILT7. Interacts with RNF115.</text>
</comment>
<dbReference type="GO" id="GO:0045087">
    <property type="term" value="P:innate immune response"/>
    <property type="evidence" value="ECO:0007669"/>
    <property type="project" value="UniProtKB-KW"/>
</dbReference>
<keyword evidence="18 25" id="KW-0175">Coiled coil</keyword>
<evidence type="ECO:0000313" key="27">
    <source>
        <dbReference type="Ensembl" id="ENSEASP00005038248.1"/>
    </source>
</evidence>
<sequence length="238" mass="26503">MLTRGGPQKLPASAPNSCPDSHIQGQIWLALTSYHNWPVPMGDHRLLRWLLLVVVVVVFLLVTTIIFAVQANSKACKDGLRAEQECRNGTHFLEHQLRRAQEVLQGTETQAAICNQTVVTLRASLEMAKADSREQLSRVQELEGETAALKQQLQNALAEVERLRQRNDGASAPWWPLCSCPWASGICRPEVPGSRRDPVPQGWRPADECWRHKKGGVGSHPQAALCLRGRVKQMGSER</sequence>
<accession>A0A9L0IME7</accession>
<organism evidence="27 28">
    <name type="scientific">Equus asinus</name>
    <name type="common">Donkey</name>
    <name type="synonym">Equus africanus asinus</name>
    <dbReference type="NCBI Taxonomy" id="9793"/>
    <lineage>
        <taxon>Eukaryota</taxon>
        <taxon>Metazoa</taxon>
        <taxon>Chordata</taxon>
        <taxon>Craniata</taxon>
        <taxon>Vertebrata</taxon>
        <taxon>Euteleostomi</taxon>
        <taxon>Mammalia</taxon>
        <taxon>Eutheria</taxon>
        <taxon>Laurasiatheria</taxon>
        <taxon>Perissodactyla</taxon>
        <taxon>Equidae</taxon>
        <taxon>Equus</taxon>
    </lineage>
</organism>
<dbReference type="GO" id="GO:0008191">
    <property type="term" value="F:metalloendopeptidase inhibitor activity"/>
    <property type="evidence" value="ECO:0007669"/>
    <property type="project" value="TreeGrafter"/>
</dbReference>
<evidence type="ECO:0000256" key="20">
    <source>
        <dbReference type="ARBA" id="ARBA00023157"/>
    </source>
</evidence>
<evidence type="ECO:0000256" key="13">
    <source>
        <dbReference type="ARBA" id="ARBA00022753"/>
    </source>
</evidence>
<keyword evidence="9" id="KW-0963">Cytoplasm</keyword>